<dbReference type="Proteomes" id="UP000295684">
    <property type="component" value="Unassembled WGS sequence"/>
</dbReference>
<dbReference type="OrthoDB" id="1275259at2"/>
<dbReference type="EMBL" id="BMJO01000004">
    <property type="protein sequence ID" value="GGE58825.1"/>
    <property type="molecule type" value="Genomic_DNA"/>
</dbReference>
<proteinExistence type="predicted"/>
<reference evidence="4" key="2">
    <citation type="journal article" date="2019" name="Int. J. Syst. Evol. Microbiol.">
        <title>The Global Catalogue of Microorganisms (GCM) 10K type strain sequencing project: providing services to taxonomists for standard genome sequencing and annotation.</title>
        <authorList>
            <consortium name="The Broad Institute Genomics Platform"/>
            <consortium name="The Broad Institute Genome Sequencing Center for Infectious Disease"/>
            <person name="Wu L."/>
            <person name="Ma J."/>
        </authorList>
    </citation>
    <scope>NUCLEOTIDE SEQUENCE [LARGE SCALE GENOMIC DNA]</scope>
    <source>
        <strain evidence="4">CGMCC 1.15644</strain>
    </source>
</reference>
<evidence type="ECO:0000313" key="4">
    <source>
        <dbReference type="Proteomes" id="UP000622648"/>
    </source>
</evidence>
<dbReference type="AlphaFoldDB" id="A0A4R2HF32"/>
<accession>A0A4R2HF32</accession>
<dbReference type="Proteomes" id="UP000622648">
    <property type="component" value="Unassembled WGS sequence"/>
</dbReference>
<protein>
    <submittedName>
        <fullName evidence="2">Uncharacterized protein</fullName>
    </submittedName>
</protein>
<organism evidence="2 3">
    <name type="scientific">Pedobacter psychrotolerans</name>
    <dbReference type="NCBI Taxonomy" id="1843235"/>
    <lineage>
        <taxon>Bacteria</taxon>
        <taxon>Pseudomonadati</taxon>
        <taxon>Bacteroidota</taxon>
        <taxon>Sphingobacteriia</taxon>
        <taxon>Sphingobacteriales</taxon>
        <taxon>Sphingobacteriaceae</taxon>
        <taxon>Pedobacter</taxon>
    </lineage>
</organism>
<keyword evidence="4" id="KW-1185">Reference proteome</keyword>
<reference evidence="1" key="1">
    <citation type="journal article" date="2014" name="Int. J. Syst. Evol. Microbiol.">
        <title>Complete genome of a new Firmicutes species belonging to the dominant human colonic microbiota ('Ruminococcus bicirculans') reveals two chromosomes and a selective capacity to utilize plant glucans.</title>
        <authorList>
            <consortium name="NISC Comparative Sequencing Program"/>
            <person name="Wegmann U."/>
            <person name="Louis P."/>
            <person name="Goesmann A."/>
            <person name="Henrissat B."/>
            <person name="Duncan S.H."/>
            <person name="Flint H.J."/>
        </authorList>
    </citation>
    <scope>NUCLEOTIDE SEQUENCE</scope>
    <source>
        <strain evidence="1">CGMCC 1.15644</strain>
    </source>
</reference>
<evidence type="ECO:0000313" key="3">
    <source>
        <dbReference type="Proteomes" id="UP000295684"/>
    </source>
</evidence>
<evidence type="ECO:0000313" key="1">
    <source>
        <dbReference type="EMBL" id="GGE58825.1"/>
    </source>
</evidence>
<evidence type="ECO:0000313" key="2">
    <source>
        <dbReference type="EMBL" id="TCO27092.1"/>
    </source>
</evidence>
<dbReference type="RefSeq" id="WP_132531556.1">
    <property type="nucleotide sequence ID" value="NZ_BMJO01000004.1"/>
</dbReference>
<name>A0A4R2HF32_9SPHI</name>
<sequence>MLNQKIVLSYYDFHRKSFQGMPTELFKGVDKEFAFGLIDLLNRGEKEYGSTAGLRAFLARWFSASNLNAFRGYDDKIEEISSRKVFEGAELVVFNQHSTLAFIEFLLLYLKDNTPVSLIKPTNEQMEINLLDAYLVINQGLNSSKNGFEDFQKSHPREAVYWLSMNKAFQYADLLDRNAQELFITEIGKATMLFGLLETHVLAKPILDTFLAKYDCLHWTDYLKAIAGMSAIGFDTANHSGNTLVEIDPQLPFYPTCLKILDQVSVDIEMAVISEDFLYLRNHPIHRQCENKYQILARRFFVEKIFRALYFELREINATLGIMSDTKFRTVFYTSSFSENTLFYAVLDKIFEQSPFKKQGLEMEMIDRGFGASDYIAFHKQSVFIFESKDILIKKEVKARLFIPEMYDEFRKKFYKDGTADKAVLQLARNVKKMIEGGYGKFMFSPSKCRFIYPVVVVHSEAFNILGLNQILAHWFKEACIEVGLSAKQRYKIKPVVIIDVGTLLYFQDKINKNKVGLGSIISHYARRTKMPLDPARSPNHITIFQERYMIPFSLFLDRRIKQIKRSGTPLSILSKVRKIFPGF</sequence>
<reference evidence="1" key="4">
    <citation type="submission" date="2024-05" db="EMBL/GenBank/DDBJ databases">
        <authorList>
            <person name="Sun Q."/>
            <person name="Zhou Y."/>
        </authorList>
    </citation>
    <scope>NUCLEOTIDE SEQUENCE</scope>
    <source>
        <strain evidence="1">CGMCC 1.15644</strain>
    </source>
</reference>
<gene>
    <name evidence="2" type="ORF">EV200_103426</name>
    <name evidence="1" type="ORF">GCM10011413_26650</name>
</gene>
<dbReference type="EMBL" id="SLWO01000003">
    <property type="protein sequence ID" value="TCO27092.1"/>
    <property type="molecule type" value="Genomic_DNA"/>
</dbReference>
<reference evidence="2 3" key="3">
    <citation type="submission" date="2019-03" db="EMBL/GenBank/DDBJ databases">
        <title>Genomic Encyclopedia of Type Strains, Phase IV (KMG-IV): sequencing the most valuable type-strain genomes for metagenomic binning, comparative biology and taxonomic classification.</title>
        <authorList>
            <person name="Goeker M."/>
        </authorList>
    </citation>
    <scope>NUCLEOTIDE SEQUENCE [LARGE SCALE GENOMIC DNA]</scope>
    <source>
        <strain evidence="2 3">DSM 103236</strain>
    </source>
</reference>
<comment type="caution">
    <text evidence="2">The sequence shown here is derived from an EMBL/GenBank/DDBJ whole genome shotgun (WGS) entry which is preliminary data.</text>
</comment>